<feature type="compositionally biased region" description="Pro residues" evidence="1">
    <location>
        <begin position="112"/>
        <end position="125"/>
    </location>
</feature>
<dbReference type="HOGENOM" id="CLU_801809_0_0_1"/>
<evidence type="ECO:0000256" key="1">
    <source>
        <dbReference type="SAM" id="MobiDB-lite"/>
    </source>
</evidence>
<feature type="compositionally biased region" description="Polar residues" evidence="1">
    <location>
        <begin position="151"/>
        <end position="164"/>
    </location>
</feature>
<evidence type="ECO:0000256" key="2">
    <source>
        <dbReference type="SAM" id="Phobius"/>
    </source>
</evidence>
<dbReference type="KEGG" id="gtr:GLOTRDRAFT_114360"/>
<protein>
    <submittedName>
        <fullName evidence="3">Uncharacterized protein</fullName>
    </submittedName>
</protein>
<organism evidence="3 4">
    <name type="scientific">Gloeophyllum trabeum (strain ATCC 11539 / FP-39264 / Madison 617)</name>
    <name type="common">Brown rot fungus</name>
    <dbReference type="NCBI Taxonomy" id="670483"/>
    <lineage>
        <taxon>Eukaryota</taxon>
        <taxon>Fungi</taxon>
        <taxon>Dikarya</taxon>
        <taxon>Basidiomycota</taxon>
        <taxon>Agaricomycotina</taxon>
        <taxon>Agaricomycetes</taxon>
        <taxon>Gloeophyllales</taxon>
        <taxon>Gloeophyllaceae</taxon>
        <taxon>Gloeophyllum</taxon>
    </lineage>
</organism>
<proteinExistence type="predicted"/>
<dbReference type="Proteomes" id="UP000030669">
    <property type="component" value="Unassembled WGS sequence"/>
</dbReference>
<reference evidence="3 4" key="1">
    <citation type="journal article" date="2012" name="Science">
        <title>The Paleozoic origin of enzymatic lignin decomposition reconstructed from 31 fungal genomes.</title>
        <authorList>
            <person name="Floudas D."/>
            <person name="Binder M."/>
            <person name="Riley R."/>
            <person name="Barry K."/>
            <person name="Blanchette R.A."/>
            <person name="Henrissat B."/>
            <person name="Martinez A.T."/>
            <person name="Otillar R."/>
            <person name="Spatafora J.W."/>
            <person name="Yadav J.S."/>
            <person name="Aerts A."/>
            <person name="Benoit I."/>
            <person name="Boyd A."/>
            <person name="Carlson A."/>
            <person name="Copeland A."/>
            <person name="Coutinho P.M."/>
            <person name="de Vries R.P."/>
            <person name="Ferreira P."/>
            <person name="Findley K."/>
            <person name="Foster B."/>
            <person name="Gaskell J."/>
            <person name="Glotzer D."/>
            <person name="Gorecki P."/>
            <person name="Heitman J."/>
            <person name="Hesse C."/>
            <person name="Hori C."/>
            <person name="Igarashi K."/>
            <person name="Jurgens J.A."/>
            <person name="Kallen N."/>
            <person name="Kersten P."/>
            <person name="Kohler A."/>
            <person name="Kuees U."/>
            <person name="Kumar T.K.A."/>
            <person name="Kuo A."/>
            <person name="LaButti K."/>
            <person name="Larrondo L.F."/>
            <person name="Lindquist E."/>
            <person name="Ling A."/>
            <person name="Lombard V."/>
            <person name="Lucas S."/>
            <person name="Lundell T."/>
            <person name="Martin R."/>
            <person name="McLaughlin D.J."/>
            <person name="Morgenstern I."/>
            <person name="Morin E."/>
            <person name="Murat C."/>
            <person name="Nagy L.G."/>
            <person name="Nolan M."/>
            <person name="Ohm R.A."/>
            <person name="Patyshakuliyeva A."/>
            <person name="Rokas A."/>
            <person name="Ruiz-Duenas F.J."/>
            <person name="Sabat G."/>
            <person name="Salamov A."/>
            <person name="Samejima M."/>
            <person name="Schmutz J."/>
            <person name="Slot J.C."/>
            <person name="St John F."/>
            <person name="Stenlid J."/>
            <person name="Sun H."/>
            <person name="Sun S."/>
            <person name="Syed K."/>
            <person name="Tsang A."/>
            <person name="Wiebenga A."/>
            <person name="Young D."/>
            <person name="Pisabarro A."/>
            <person name="Eastwood D.C."/>
            <person name="Martin F."/>
            <person name="Cullen D."/>
            <person name="Grigoriev I.V."/>
            <person name="Hibbett D.S."/>
        </authorList>
    </citation>
    <scope>NUCLEOTIDE SEQUENCE [LARGE SCALE GENOMIC DNA]</scope>
    <source>
        <strain evidence="3 4">ATCC 11539</strain>
    </source>
</reference>
<evidence type="ECO:0000313" key="4">
    <source>
        <dbReference type="Proteomes" id="UP000030669"/>
    </source>
</evidence>
<gene>
    <name evidence="3" type="ORF">GLOTRDRAFT_114360</name>
</gene>
<sequence>MSFGTPVDILVFGLIFLLLLAFAAVWYVLYNGWRSSYTMVDTNEEVLAPEKANSLPRFADQSHHQLSLLSLSPYSTSSPAPSRSRSSSIPIPVIVITSPCGSSHTFTTVPSVSPPKLRPQPPAVPDPTKLSWIPWVSRPRSRSSCQSRTSPNQTEPRTQCQVGTANRVRARPAGRMGRVRSDSFYGGRPIIARGPIPVRQPRFEGGVTVDIGSANAGAFEVKKGAQISVGGLPTPPASPDAASSTSGFEFKIEVPEVKVTSAPDVDLEVEEKVPGSFEVIVPVAKQMAFIPTPPPTPPLENVLVLPRRERRERKPLSIVVSPTHADAVQLKAERRIRGKENAAERC</sequence>
<dbReference type="EMBL" id="KB469297">
    <property type="protein sequence ID" value="EPQ59787.1"/>
    <property type="molecule type" value="Genomic_DNA"/>
</dbReference>
<feature type="region of interest" description="Disordered" evidence="1">
    <location>
        <begin position="106"/>
        <end position="170"/>
    </location>
</feature>
<keyword evidence="4" id="KW-1185">Reference proteome</keyword>
<dbReference type="RefSeq" id="XP_007862679.1">
    <property type="nucleotide sequence ID" value="XM_007864488.1"/>
</dbReference>
<dbReference type="GeneID" id="19299865"/>
<keyword evidence="2" id="KW-1133">Transmembrane helix</keyword>
<accession>S7QK74</accession>
<name>S7QK74_GLOTA</name>
<keyword evidence="2" id="KW-0472">Membrane</keyword>
<keyword evidence="2" id="KW-0812">Transmembrane</keyword>
<dbReference type="OrthoDB" id="10534590at2759"/>
<evidence type="ECO:0000313" key="3">
    <source>
        <dbReference type="EMBL" id="EPQ59787.1"/>
    </source>
</evidence>
<feature type="transmembrane region" description="Helical" evidence="2">
    <location>
        <begin position="6"/>
        <end position="29"/>
    </location>
</feature>
<dbReference type="AlphaFoldDB" id="S7QK74"/>